<protein>
    <submittedName>
        <fullName evidence="3">S-layer protein</fullName>
    </submittedName>
</protein>
<feature type="signal peptide" evidence="1">
    <location>
        <begin position="1"/>
        <end position="25"/>
    </location>
</feature>
<keyword evidence="4" id="KW-1185">Reference proteome</keyword>
<name>A0A3A1ULY2_9BACL</name>
<proteinExistence type="predicted"/>
<feature type="domain" description="SLH" evidence="2">
    <location>
        <begin position="224"/>
        <end position="284"/>
    </location>
</feature>
<feature type="domain" description="SLH" evidence="2">
    <location>
        <begin position="159"/>
        <end position="222"/>
    </location>
</feature>
<sequence>MKFRILPLLLSVFLLFAMWSAVAYAEEKTTFSLSGSVSHVNVGDEVTAAVEGHSVKDVYGYELRLSYDPKVLSFRKASTAWEGFTVPPIVENGTITFAHTKVGNNKGESGHVHFASLQFEAIGQGDAAIQLTRIKLVDSGGGSTTAEPGLLLNINIPVKKPINYLDTKGHWAEEDIARATEMGWINGLPDGRFAPEKEVTRAQFATMLSRALELSTQSDLAQTFKDDEQIPAYAKSHVSQAAAAGLVKGYEDATFRPARSITRSEITVMLMRVLGYEDNIASSPPLAYEDADQVPEWAYPAIAAASDLGIVKGRSNNKFAPGGYTTRAEAVTLILRILDRIS</sequence>
<dbReference type="InterPro" id="IPR051465">
    <property type="entry name" value="Cell_Envelope_Struct_Comp"/>
</dbReference>
<evidence type="ECO:0000313" key="4">
    <source>
        <dbReference type="Proteomes" id="UP000266482"/>
    </source>
</evidence>
<accession>A0A3A1ULY2</accession>
<organism evidence="3 4">
    <name type="scientific">Paenibacillus nanensis</name>
    <dbReference type="NCBI Taxonomy" id="393251"/>
    <lineage>
        <taxon>Bacteria</taxon>
        <taxon>Bacillati</taxon>
        <taxon>Bacillota</taxon>
        <taxon>Bacilli</taxon>
        <taxon>Bacillales</taxon>
        <taxon>Paenibacillaceae</taxon>
        <taxon>Paenibacillus</taxon>
    </lineage>
</organism>
<dbReference type="GO" id="GO:0000272">
    <property type="term" value="P:polysaccharide catabolic process"/>
    <property type="evidence" value="ECO:0007669"/>
    <property type="project" value="InterPro"/>
</dbReference>
<dbReference type="Pfam" id="PF00395">
    <property type="entry name" value="SLH"/>
    <property type="match status" value="3"/>
</dbReference>
<dbReference type="Pfam" id="PF00963">
    <property type="entry name" value="Cohesin"/>
    <property type="match status" value="1"/>
</dbReference>
<dbReference type="GO" id="GO:0030246">
    <property type="term" value="F:carbohydrate binding"/>
    <property type="evidence" value="ECO:0007669"/>
    <property type="project" value="InterPro"/>
</dbReference>
<evidence type="ECO:0000313" key="3">
    <source>
        <dbReference type="EMBL" id="RIX48682.1"/>
    </source>
</evidence>
<dbReference type="Proteomes" id="UP000266482">
    <property type="component" value="Unassembled WGS sequence"/>
</dbReference>
<dbReference type="OrthoDB" id="504962at2"/>
<dbReference type="CDD" id="cd08547">
    <property type="entry name" value="Type_II_cohesin"/>
    <property type="match status" value="1"/>
</dbReference>
<feature type="domain" description="SLH" evidence="2">
    <location>
        <begin position="285"/>
        <end position="342"/>
    </location>
</feature>
<dbReference type="InterPro" id="IPR008965">
    <property type="entry name" value="CBM2/CBM3_carb-bd_dom_sf"/>
</dbReference>
<comment type="caution">
    <text evidence="3">The sequence shown here is derived from an EMBL/GenBank/DDBJ whole genome shotgun (WGS) entry which is preliminary data.</text>
</comment>
<feature type="chain" id="PRO_5017254938" evidence="1">
    <location>
        <begin position="26"/>
        <end position="342"/>
    </location>
</feature>
<dbReference type="PROSITE" id="PS51272">
    <property type="entry name" value="SLH"/>
    <property type="match status" value="3"/>
</dbReference>
<dbReference type="Gene3D" id="2.60.40.680">
    <property type="match status" value="1"/>
</dbReference>
<evidence type="ECO:0000256" key="1">
    <source>
        <dbReference type="SAM" id="SignalP"/>
    </source>
</evidence>
<dbReference type="AlphaFoldDB" id="A0A3A1ULY2"/>
<dbReference type="PANTHER" id="PTHR43308:SF5">
    <property type="entry name" value="S-LAYER PROTEIN _ PEPTIDOGLYCAN ENDO-BETA-N-ACETYLGLUCOSAMINIDASE"/>
    <property type="match status" value="1"/>
</dbReference>
<evidence type="ECO:0000259" key="2">
    <source>
        <dbReference type="PROSITE" id="PS51272"/>
    </source>
</evidence>
<dbReference type="RefSeq" id="WP_119602584.1">
    <property type="nucleotide sequence ID" value="NZ_QXQA01000020.1"/>
</dbReference>
<keyword evidence="1" id="KW-0732">Signal</keyword>
<gene>
    <name evidence="3" type="ORF">D3P08_23570</name>
</gene>
<dbReference type="EMBL" id="QXQA01000020">
    <property type="protein sequence ID" value="RIX48682.1"/>
    <property type="molecule type" value="Genomic_DNA"/>
</dbReference>
<dbReference type="PANTHER" id="PTHR43308">
    <property type="entry name" value="OUTER MEMBRANE PROTEIN ALPHA-RELATED"/>
    <property type="match status" value="1"/>
</dbReference>
<dbReference type="InterPro" id="IPR001119">
    <property type="entry name" value="SLH_dom"/>
</dbReference>
<dbReference type="SUPFAM" id="SSF49384">
    <property type="entry name" value="Carbohydrate-binding domain"/>
    <property type="match status" value="1"/>
</dbReference>
<reference evidence="3 4" key="1">
    <citation type="submission" date="2018-09" db="EMBL/GenBank/DDBJ databases">
        <title>Paenibacillus aracenensis nov. sp. isolated from a cave in southern Spain.</title>
        <authorList>
            <person name="Jurado V."/>
            <person name="Gutierrez-Patricio S."/>
            <person name="Gonzalez-Pimentel J.L."/>
            <person name="Miller A.Z."/>
            <person name="Laiz L."/>
            <person name="Saiz-Jimenez C."/>
        </authorList>
    </citation>
    <scope>NUCLEOTIDE SEQUENCE [LARGE SCALE GENOMIC DNA]</scope>
    <source>
        <strain evidence="3 4">DSM 22867</strain>
    </source>
</reference>
<dbReference type="InterPro" id="IPR002102">
    <property type="entry name" value="Cohesin_dom"/>
</dbReference>